<protein>
    <submittedName>
        <fullName evidence="2">Uncharacterized protein</fullName>
    </submittedName>
</protein>
<dbReference type="EMBL" id="BCSZ01000080">
    <property type="protein sequence ID" value="GAT06548.1"/>
    <property type="molecule type" value="Genomic_DNA"/>
</dbReference>
<accession>A0A117IGZ3</accession>
<comment type="caution">
    <text evidence="2">The sequence shown here is derived from an EMBL/GenBank/DDBJ whole genome shotgun (WGS) entry which is preliminary data.</text>
</comment>
<reference evidence="3" key="2">
    <citation type="submission" date="2016-02" db="EMBL/GenBank/DDBJ databases">
        <title>Draft genome sequence of five rapidly growing Mycobacterium species.</title>
        <authorList>
            <person name="Katahira K."/>
            <person name="Gotou Y."/>
            <person name="Iida K."/>
            <person name="Ogura Y."/>
            <person name="Hayashi T."/>
        </authorList>
    </citation>
    <scope>NUCLEOTIDE SEQUENCE [LARGE SCALE GENOMIC DNA]</scope>
    <source>
        <strain evidence="3">JCM6368</strain>
    </source>
</reference>
<proteinExistence type="predicted"/>
<feature type="region of interest" description="Disordered" evidence="1">
    <location>
        <begin position="53"/>
        <end position="73"/>
    </location>
</feature>
<evidence type="ECO:0000256" key="1">
    <source>
        <dbReference type="SAM" id="MobiDB-lite"/>
    </source>
</evidence>
<gene>
    <name evidence="2" type="ORF">RMCFA_6659</name>
</gene>
<organism evidence="2 3">
    <name type="scientific">Mycolicibacterium fortuitum subsp. acetamidolyticum</name>
    <dbReference type="NCBI Taxonomy" id="144550"/>
    <lineage>
        <taxon>Bacteria</taxon>
        <taxon>Bacillati</taxon>
        <taxon>Actinomycetota</taxon>
        <taxon>Actinomycetes</taxon>
        <taxon>Mycobacteriales</taxon>
        <taxon>Mycobacteriaceae</taxon>
        <taxon>Mycolicibacterium</taxon>
    </lineage>
</organism>
<dbReference type="Proteomes" id="UP000069705">
    <property type="component" value="Unassembled WGS sequence"/>
</dbReference>
<reference evidence="2 3" key="1">
    <citation type="journal article" date="2016" name="Genome Announc.">
        <title>Draft Genome Sequences of Five Rapidly Growing Mycobacterium Species, M. thermoresistibile, M. fortuitum subsp. acetamidolyticum, M. canariasense, M. brisbanense, and M. novocastrense.</title>
        <authorList>
            <person name="Katahira K."/>
            <person name="Ogura Y."/>
            <person name="Gotoh Y."/>
            <person name="Hayashi T."/>
        </authorList>
    </citation>
    <scope>NUCLEOTIDE SEQUENCE [LARGE SCALE GENOMIC DNA]</scope>
    <source>
        <strain evidence="2 3">JCM6368</strain>
    </source>
</reference>
<name>A0A117IGZ3_MYCFO</name>
<evidence type="ECO:0000313" key="2">
    <source>
        <dbReference type="EMBL" id="GAT06548.1"/>
    </source>
</evidence>
<dbReference type="AlphaFoldDB" id="A0A117IGZ3"/>
<sequence length="73" mass="7027">MSNVTVSGIATPTTEPAAGSIFAPGSGVLTAADATLTVLAAAIVATPIAANTFSSDTRTAPNDDDGALTIPPV</sequence>
<evidence type="ECO:0000313" key="3">
    <source>
        <dbReference type="Proteomes" id="UP000069705"/>
    </source>
</evidence>